<protein>
    <submittedName>
        <fullName evidence="2">DUF3307 domain-containing protein</fullName>
    </submittedName>
</protein>
<feature type="transmembrane region" description="Helical" evidence="1">
    <location>
        <begin position="87"/>
        <end position="107"/>
    </location>
</feature>
<keyword evidence="1" id="KW-0812">Transmembrane</keyword>
<dbReference type="InterPro" id="IPR021737">
    <property type="entry name" value="Phage_phiKZ_Orf197"/>
</dbReference>
<dbReference type="RefSeq" id="WP_354616568.1">
    <property type="nucleotide sequence ID" value="NZ_JBEXAE010000010.1"/>
</dbReference>
<evidence type="ECO:0000313" key="3">
    <source>
        <dbReference type="Proteomes" id="UP001549799"/>
    </source>
</evidence>
<feature type="transmembrane region" description="Helical" evidence="1">
    <location>
        <begin position="170"/>
        <end position="190"/>
    </location>
</feature>
<dbReference type="EMBL" id="JBEXAE010000010">
    <property type="protein sequence ID" value="MET6992026.1"/>
    <property type="molecule type" value="Genomic_DNA"/>
</dbReference>
<keyword evidence="3" id="KW-1185">Reference proteome</keyword>
<dbReference type="Pfam" id="PF11750">
    <property type="entry name" value="DUF3307"/>
    <property type="match status" value="1"/>
</dbReference>
<name>A0ABV2SY18_9FLAO</name>
<feature type="transmembrane region" description="Helical" evidence="1">
    <location>
        <begin position="36"/>
        <end position="53"/>
    </location>
</feature>
<sequence>MIFFIKLLLAHLIGDFILQPTNWVIHKEENKVKSKYLYFHTLIHFLLIILLLWDLGSWKLALVISISHYVIDLVKLYASKWIKKKSVLFFTDQALHLIVIYICAFHGNLKEQTSIMFQHLDWVLITAVVFVTFPAAVMMGKLLEGFSDQIQIDHKSLPNAGKYIGIIERLFVLLFIIIGRWEVIGLLITAKSVFRFNDLKENNNRKLTEYILIGTLLSFGIAILTGYLFISMRGGL</sequence>
<reference evidence="2 3" key="1">
    <citation type="submission" date="2024-07" db="EMBL/GenBank/DDBJ databases">
        <title>The genome sequence of type strain Sediminicola arcticus GDMCC 1.2805.</title>
        <authorList>
            <person name="Liu Y."/>
        </authorList>
    </citation>
    <scope>NUCLEOTIDE SEQUENCE [LARGE SCALE GENOMIC DNA]</scope>
    <source>
        <strain evidence="2 3">GDMCC 1.2805</strain>
    </source>
</reference>
<accession>A0ABV2SY18</accession>
<evidence type="ECO:0000313" key="2">
    <source>
        <dbReference type="EMBL" id="MET6992026.1"/>
    </source>
</evidence>
<feature type="transmembrane region" description="Helical" evidence="1">
    <location>
        <begin position="210"/>
        <end position="230"/>
    </location>
</feature>
<proteinExistence type="predicted"/>
<feature type="transmembrane region" description="Helical" evidence="1">
    <location>
        <begin position="119"/>
        <end position="139"/>
    </location>
</feature>
<keyword evidence="1" id="KW-1133">Transmembrane helix</keyword>
<comment type="caution">
    <text evidence="2">The sequence shown here is derived from an EMBL/GenBank/DDBJ whole genome shotgun (WGS) entry which is preliminary data.</text>
</comment>
<organism evidence="2 3">
    <name type="scientific">Sediminicola arcticus</name>
    <dbReference type="NCBI Taxonomy" id="1574308"/>
    <lineage>
        <taxon>Bacteria</taxon>
        <taxon>Pseudomonadati</taxon>
        <taxon>Bacteroidota</taxon>
        <taxon>Flavobacteriia</taxon>
        <taxon>Flavobacteriales</taxon>
        <taxon>Flavobacteriaceae</taxon>
        <taxon>Sediminicola</taxon>
    </lineage>
</organism>
<dbReference type="Proteomes" id="UP001549799">
    <property type="component" value="Unassembled WGS sequence"/>
</dbReference>
<evidence type="ECO:0000256" key="1">
    <source>
        <dbReference type="SAM" id="Phobius"/>
    </source>
</evidence>
<keyword evidence="1" id="KW-0472">Membrane</keyword>
<gene>
    <name evidence="2" type="ORF">ABXZ36_15365</name>
</gene>